<accession>A0ABR2M6S8</accession>
<keyword evidence="2" id="KW-1185">Reference proteome</keyword>
<protein>
    <submittedName>
        <fullName evidence="1">Uncharacterized protein</fullName>
    </submittedName>
</protein>
<evidence type="ECO:0000313" key="1">
    <source>
        <dbReference type="EMBL" id="KAK8959860.1"/>
    </source>
</evidence>
<sequence>MRCTTIRIGKPSTKSNQVLVDGGITVNVLFLSTLLQLKLTTGSLELTSVSTRVSGNAPVPVIGTITLPITLEEASGQATYDVQFVVIKADSDYTAILEQSLLDVFQSRSRHFHP</sequence>
<proteinExistence type="predicted"/>
<name>A0ABR2M6S8_9ASPA</name>
<dbReference type="Proteomes" id="UP001412067">
    <property type="component" value="Unassembled WGS sequence"/>
</dbReference>
<comment type="caution">
    <text evidence="1">The sequence shown here is derived from an EMBL/GenBank/DDBJ whole genome shotgun (WGS) entry which is preliminary data.</text>
</comment>
<gene>
    <name evidence="1" type="ORF">KSP40_PGU016486</name>
</gene>
<dbReference type="EMBL" id="JBBWWR010000011">
    <property type="protein sequence ID" value="KAK8959860.1"/>
    <property type="molecule type" value="Genomic_DNA"/>
</dbReference>
<organism evidence="1 2">
    <name type="scientific">Platanthera guangdongensis</name>
    <dbReference type="NCBI Taxonomy" id="2320717"/>
    <lineage>
        <taxon>Eukaryota</taxon>
        <taxon>Viridiplantae</taxon>
        <taxon>Streptophyta</taxon>
        <taxon>Embryophyta</taxon>
        <taxon>Tracheophyta</taxon>
        <taxon>Spermatophyta</taxon>
        <taxon>Magnoliopsida</taxon>
        <taxon>Liliopsida</taxon>
        <taxon>Asparagales</taxon>
        <taxon>Orchidaceae</taxon>
        <taxon>Orchidoideae</taxon>
        <taxon>Orchideae</taxon>
        <taxon>Orchidinae</taxon>
        <taxon>Platanthera</taxon>
    </lineage>
</organism>
<evidence type="ECO:0000313" key="2">
    <source>
        <dbReference type="Proteomes" id="UP001412067"/>
    </source>
</evidence>
<reference evidence="1 2" key="1">
    <citation type="journal article" date="2022" name="Nat. Plants">
        <title>Genomes of leafy and leafless Platanthera orchids illuminate the evolution of mycoheterotrophy.</title>
        <authorList>
            <person name="Li M.H."/>
            <person name="Liu K.W."/>
            <person name="Li Z."/>
            <person name="Lu H.C."/>
            <person name="Ye Q.L."/>
            <person name="Zhang D."/>
            <person name="Wang J.Y."/>
            <person name="Li Y.F."/>
            <person name="Zhong Z.M."/>
            <person name="Liu X."/>
            <person name="Yu X."/>
            <person name="Liu D.K."/>
            <person name="Tu X.D."/>
            <person name="Liu B."/>
            <person name="Hao Y."/>
            <person name="Liao X.Y."/>
            <person name="Jiang Y.T."/>
            <person name="Sun W.H."/>
            <person name="Chen J."/>
            <person name="Chen Y.Q."/>
            <person name="Ai Y."/>
            <person name="Zhai J.W."/>
            <person name="Wu S.S."/>
            <person name="Zhou Z."/>
            <person name="Hsiao Y.Y."/>
            <person name="Wu W.L."/>
            <person name="Chen Y.Y."/>
            <person name="Lin Y.F."/>
            <person name="Hsu J.L."/>
            <person name="Li C.Y."/>
            <person name="Wang Z.W."/>
            <person name="Zhao X."/>
            <person name="Zhong W.Y."/>
            <person name="Ma X.K."/>
            <person name="Ma L."/>
            <person name="Huang J."/>
            <person name="Chen G.Z."/>
            <person name="Huang M.Z."/>
            <person name="Huang L."/>
            <person name="Peng D.H."/>
            <person name="Luo Y.B."/>
            <person name="Zou S.Q."/>
            <person name="Chen S.P."/>
            <person name="Lan S."/>
            <person name="Tsai W.C."/>
            <person name="Van de Peer Y."/>
            <person name="Liu Z.J."/>
        </authorList>
    </citation>
    <scope>NUCLEOTIDE SEQUENCE [LARGE SCALE GENOMIC DNA]</scope>
    <source>
        <strain evidence="1">Lor288</strain>
    </source>
</reference>